<evidence type="ECO:0000256" key="1">
    <source>
        <dbReference type="ARBA" id="ARBA00022801"/>
    </source>
</evidence>
<dbReference type="PANTHER" id="PTHR43736">
    <property type="entry name" value="ADP-RIBOSE PYROPHOSPHATASE"/>
    <property type="match status" value="1"/>
</dbReference>
<protein>
    <submittedName>
        <fullName evidence="3">ADP-ribose pyrophosphatase YjhB (NUDIX family)</fullName>
    </submittedName>
</protein>
<evidence type="ECO:0000313" key="4">
    <source>
        <dbReference type="Proteomes" id="UP000238007"/>
    </source>
</evidence>
<dbReference type="InterPro" id="IPR015797">
    <property type="entry name" value="NUDIX_hydrolase-like_dom_sf"/>
</dbReference>
<keyword evidence="4" id="KW-1185">Reference proteome</keyword>
<evidence type="ECO:0000259" key="2">
    <source>
        <dbReference type="PROSITE" id="PS51462"/>
    </source>
</evidence>
<dbReference type="OrthoDB" id="9761969at2"/>
<dbReference type="RefSeq" id="WP_106358594.1">
    <property type="nucleotide sequence ID" value="NZ_PVTP01000010.1"/>
</dbReference>
<dbReference type="Proteomes" id="UP000238007">
    <property type="component" value="Unassembled WGS sequence"/>
</dbReference>
<name>A0A2T0VW90_9RHOB</name>
<dbReference type="EMBL" id="PVTP01000010">
    <property type="protein sequence ID" value="PRY76031.1"/>
    <property type="molecule type" value="Genomic_DNA"/>
</dbReference>
<reference evidence="3 4" key="1">
    <citation type="submission" date="2018-03" db="EMBL/GenBank/DDBJ databases">
        <title>Genomic Encyclopedia of Archaeal and Bacterial Type Strains, Phase II (KMG-II): from individual species to whole genera.</title>
        <authorList>
            <person name="Goeker M."/>
        </authorList>
    </citation>
    <scope>NUCLEOTIDE SEQUENCE [LARGE SCALE GENOMIC DNA]</scope>
    <source>
        <strain evidence="3 4">DSM 101533</strain>
    </source>
</reference>
<dbReference type="PROSITE" id="PS51462">
    <property type="entry name" value="NUDIX"/>
    <property type="match status" value="1"/>
</dbReference>
<organism evidence="3 4">
    <name type="scientific">Yoonia maritima</name>
    <dbReference type="NCBI Taxonomy" id="1435347"/>
    <lineage>
        <taxon>Bacteria</taxon>
        <taxon>Pseudomonadati</taxon>
        <taxon>Pseudomonadota</taxon>
        <taxon>Alphaproteobacteria</taxon>
        <taxon>Rhodobacterales</taxon>
        <taxon>Paracoccaceae</taxon>
        <taxon>Yoonia</taxon>
    </lineage>
</organism>
<proteinExistence type="predicted"/>
<dbReference type="InterPro" id="IPR020476">
    <property type="entry name" value="Nudix_hydrolase"/>
</dbReference>
<dbReference type="CDD" id="cd04673">
    <property type="entry name" value="NUDIX_ADPRase"/>
    <property type="match status" value="1"/>
</dbReference>
<dbReference type="SUPFAM" id="SSF55811">
    <property type="entry name" value="Nudix"/>
    <property type="match status" value="1"/>
</dbReference>
<keyword evidence="1" id="KW-0378">Hydrolase</keyword>
<dbReference type="PRINTS" id="PR00502">
    <property type="entry name" value="NUDIXFAMILY"/>
</dbReference>
<dbReference type="PANTHER" id="PTHR43736:SF1">
    <property type="entry name" value="DIHYDRONEOPTERIN TRIPHOSPHATE DIPHOSPHATASE"/>
    <property type="match status" value="1"/>
</dbReference>
<accession>A0A2T0VW90</accession>
<dbReference type="GO" id="GO:0016787">
    <property type="term" value="F:hydrolase activity"/>
    <property type="evidence" value="ECO:0007669"/>
    <property type="project" value="UniProtKB-KW"/>
</dbReference>
<comment type="caution">
    <text evidence="3">The sequence shown here is derived from an EMBL/GenBank/DDBJ whole genome shotgun (WGS) entry which is preliminary data.</text>
</comment>
<dbReference type="Pfam" id="PF00293">
    <property type="entry name" value="NUDIX"/>
    <property type="match status" value="1"/>
</dbReference>
<evidence type="ECO:0000313" key="3">
    <source>
        <dbReference type="EMBL" id="PRY76031.1"/>
    </source>
</evidence>
<gene>
    <name evidence="3" type="ORF">CLV80_110117</name>
</gene>
<dbReference type="Gene3D" id="3.90.79.10">
    <property type="entry name" value="Nucleoside Triphosphate Pyrophosphohydrolase"/>
    <property type="match status" value="1"/>
</dbReference>
<dbReference type="InterPro" id="IPR000086">
    <property type="entry name" value="NUDIX_hydrolase_dom"/>
</dbReference>
<dbReference type="AlphaFoldDB" id="A0A2T0VW90"/>
<sequence>MIPKLAAIAVVLRGDHVLLAQRKNEPDAGLWGFPGGHVEFGETALDAAARELLEETAIVAEPARYLTNLDIITHDTNGTIEHHFLLAAVLCTYRSGTPNASDDVNEAKWFEITEVPALRTSADVVEVIALAQSVYSTTPTIGPS</sequence>
<feature type="domain" description="Nudix hydrolase" evidence="2">
    <location>
        <begin position="2"/>
        <end position="132"/>
    </location>
</feature>